<name>A0A848M3N5_PAELE</name>
<organism evidence="4 5">
    <name type="scientific">Paenibacillus lemnae</name>
    <dbReference type="NCBI Taxonomy" id="1330551"/>
    <lineage>
        <taxon>Bacteria</taxon>
        <taxon>Bacillati</taxon>
        <taxon>Bacillota</taxon>
        <taxon>Bacilli</taxon>
        <taxon>Bacillales</taxon>
        <taxon>Paenibacillaceae</taxon>
        <taxon>Paenibacillus</taxon>
    </lineage>
</organism>
<dbReference type="PANTHER" id="PTHR30173">
    <property type="entry name" value="SIGMA 19 FACTOR"/>
    <property type="match status" value="1"/>
</dbReference>
<dbReference type="GO" id="GO:0003677">
    <property type="term" value="F:DNA binding"/>
    <property type="evidence" value="ECO:0007669"/>
    <property type="project" value="InterPro"/>
</dbReference>
<dbReference type="Proteomes" id="UP000565468">
    <property type="component" value="Unassembled WGS sequence"/>
</dbReference>
<feature type="domain" description="RNA polymerase sigma-70 region 2" evidence="2">
    <location>
        <begin position="7"/>
        <end position="74"/>
    </location>
</feature>
<dbReference type="SUPFAM" id="SSF54427">
    <property type="entry name" value="NTF2-like"/>
    <property type="match status" value="1"/>
</dbReference>
<feature type="domain" description="RNA polymerase sigma factor 70 region 4 type 2" evidence="3">
    <location>
        <begin position="119"/>
        <end position="168"/>
    </location>
</feature>
<dbReference type="PANTHER" id="PTHR30173:SF36">
    <property type="entry name" value="ECF RNA POLYMERASE SIGMA FACTOR SIGJ"/>
    <property type="match status" value="1"/>
</dbReference>
<dbReference type="RefSeq" id="WP_169503005.1">
    <property type="nucleotide sequence ID" value="NZ_JABBPN010000001.1"/>
</dbReference>
<dbReference type="GO" id="GO:0006352">
    <property type="term" value="P:DNA-templated transcription initiation"/>
    <property type="evidence" value="ECO:0007669"/>
    <property type="project" value="InterPro"/>
</dbReference>
<comment type="caution">
    <text evidence="4">The sequence shown here is derived from an EMBL/GenBank/DDBJ whole genome shotgun (WGS) entry which is preliminary data.</text>
</comment>
<reference evidence="4 5" key="1">
    <citation type="submission" date="2020-04" db="EMBL/GenBank/DDBJ databases">
        <title>Paenibacillus algicola sp. nov., a novel marine bacterium producing alginate lyase.</title>
        <authorList>
            <person name="Huang H."/>
        </authorList>
    </citation>
    <scope>NUCLEOTIDE SEQUENCE [LARGE SCALE GENOMIC DNA]</scope>
    <source>
        <strain evidence="4 5">L7-75</strain>
    </source>
</reference>
<gene>
    <name evidence="4" type="primary">sigJ</name>
    <name evidence="4" type="ORF">HII30_00700</name>
</gene>
<evidence type="ECO:0000259" key="2">
    <source>
        <dbReference type="Pfam" id="PF04542"/>
    </source>
</evidence>
<dbReference type="AlphaFoldDB" id="A0A848M3N5"/>
<dbReference type="InterPro" id="IPR013324">
    <property type="entry name" value="RNA_pol_sigma_r3/r4-like"/>
</dbReference>
<dbReference type="NCBIfam" id="TIGR02937">
    <property type="entry name" value="sigma70-ECF"/>
    <property type="match status" value="1"/>
</dbReference>
<dbReference type="InterPro" id="IPR032710">
    <property type="entry name" value="NTF2-like_dom_sf"/>
</dbReference>
<evidence type="ECO:0000259" key="3">
    <source>
        <dbReference type="Pfam" id="PF08281"/>
    </source>
</evidence>
<comment type="subunit">
    <text evidence="1">Interacts transiently with the RNA polymerase catalytic core formed by RpoA, RpoB, RpoC and RpoZ (2 alpha, 1 beta, 1 beta' and 1 omega subunit) to form the RNA polymerase holoenzyme that can initiate transcription.</text>
</comment>
<dbReference type="Gene3D" id="3.10.450.50">
    <property type="match status" value="1"/>
</dbReference>
<dbReference type="Pfam" id="PF04542">
    <property type="entry name" value="Sigma70_r2"/>
    <property type="match status" value="1"/>
</dbReference>
<dbReference type="InterPro" id="IPR007627">
    <property type="entry name" value="RNA_pol_sigma70_r2"/>
</dbReference>
<dbReference type="GO" id="GO:0016987">
    <property type="term" value="F:sigma factor activity"/>
    <property type="evidence" value="ECO:0007669"/>
    <property type="project" value="InterPro"/>
</dbReference>
<sequence length="302" mass="33982">MEIDSAYRTYRPLLLSIGYRMLGSVTQTEDLVQDVFMTLQQQNLHQEEGGIRSLKSYLCKMVTNRCLDYMKSASHKREVYVGPWLPEPLVQDVKDIPGYAPGQDPLQKIVLEDTISYAFMVMLERLTPIERAVFILREAFQFEYRDIADFVDKSELGCRKIYSRLKRKIGEDRHAAEPSAGDRSEQLVLQFLHAASTGDMDGLFALLADDIVLYSDGGGKVLAAIKPVTTSKRVLAFIQGLLSKERGEGAVRLVKINGQLGFVISSSTEKFPTIVSLDVKGGTIQHMYMLRNPDKMQHLNLG</sequence>
<dbReference type="NCBIfam" id="NF007214">
    <property type="entry name" value="PRK09636.1"/>
    <property type="match status" value="1"/>
</dbReference>
<protein>
    <submittedName>
        <fullName evidence="4">RNA polymerase sigma factor SigJ</fullName>
    </submittedName>
</protein>
<evidence type="ECO:0000256" key="1">
    <source>
        <dbReference type="ARBA" id="ARBA00011344"/>
    </source>
</evidence>
<evidence type="ECO:0000313" key="5">
    <source>
        <dbReference type="Proteomes" id="UP000565468"/>
    </source>
</evidence>
<evidence type="ECO:0000313" key="4">
    <source>
        <dbReference type="EMBL" id="NMO94304.1"/>
    </source>
</evidence>
<dbReference type="InterPro" id="IPR013325">
    <property type="entry name" value="RNA_pol_sigma_r2"/>
</dbReference>
<dbReference type="Pfam" id="PF08281">
    <property type="entry name" value="Sigma70_r4_2"/>
    <property type="match status" value="1"/>
</dbReference>
<dbReference type="InterPro" id="IPR052704">
    <property type="entry name" value="ECF_Sigma-70_Domain"/>
</dbReference>
<dbReference type="SUPFAM" id="SSF88659">
    <property type="entry name" value="Sigma3 and sigma4 domains of RNA polymerase sigma factors"/>
    <property type="match status" value="1"/>
</dbReference>
<dbReference type="EMBL" id="JABBPN010000001">
    <property type="protein sequence ID" value="NMO94304.1"/>
    <property type="molecule type" value="Genomic_DNA"/>
</dbReference>
<dbReference type="SUPFAM" id="SSF88946">
    <property type="entry name" value="Sigma2 domain of RNA polymerase sigma factors"/>
    <property type="match status" value="1"/>
</dbReference>
<accession>A0A848M3N5</accession>
<dbReference type="Gene3D" id="1.10.1740.10">
    <property type="match status" value="1"/>
</dbReference>
<proteinExistence type="predicted"/>
<dbReference type="InterPro" id="IPR013249">
    <property type="entry name" value="RNA_pol_sigma70_r4_t2"/>
</dbReference>
<dbReference type="InterPro" id="IPR014284">
    <property type="entry name" value="RNA_pol_sigma-70_dom"/>
</dbReference>
<keyword evidence="5" id="KW-1185">Reference proteome</keyword>